<dbReference type="EMBL" id="KF483846">
    <property type="protein sequence ID" value="AHC54737.1"/>
    <property type="molecule type" value="Genomic_DNA"/>
</dbReference>
<keyword evidence="2" id="KW-1185">Reference proteome</keyword>
<reference evidence="1 2" key="1">
    <citation type="journal article" date="2014" name="Arch. Virol.">
        <title>Complete genome sequence of Tunisvirus, a new member of the proposed family Marseilleviridae.</title>
        <authorList>
            <person name="Aherfi S."/>
            <person name="Boughalmi M."/>
            <person name="Pagnier I."/>
            <person name="Fournous G."/>
            <person name="La Scola B."/>
            <person name="Raoult D."/>
            <person name="Colson P."/>
        </authorList>
    </citation>
    <scope>NUCLEOTIDE SEQUENCE [LARGE SCALE GENOMIC DNA]</scope>
    <source>
        <strain evidence="1 2">U484</strain>
    </source>
</reference>
<evidence type="ECO:0000313" key="1">
    <source>
        <dbReference type="EMBL" id="AHC54737.1"/>
    </source>
</evidence>
<protein>
    <submittedName>
        <fullName evidence="1">Uncharacterized protein</fullName>
    </submittedName>
</protein>
<sequence>MNFRVLPAIYKNFCKSFYIMDNLEVKNIDSETEELLEGVGKDYQTIFSLEKTYGYYTHLKGMDVKHGSFKVTVKKGTEWSVQSTRRIQRHTRLCVGTTSMESFREKWSSFEEERRLEICEQRSGCVLEKLIYFLEIYERVVFAKFG</sequence>
<accession>V9SG57</accession>
<dbReference type="Proteomes" id="UP000232615">
    <property type="component" value="Segment"/>
</dbReference>
<gene>
    <name evidence="1" type="ORF">TNS_ORF19</name>
</gene>
<name>V9SG57_9VIRU</name>
<proteinExistence type="predicted"/>
<evidence type="ECO:0000313" key="2">
    <source>
        <dbReference type="Proteomes" id="UP000232615"/>
    </source>
</evidence>
<organism evidence="1 2">
    <name type="scientific">Tunisvirus fontaine2</name>
    <dbReference type="NCBI Taxonomy" id="1421067"/>
    <lineage>
        <taxon>Viruses</taxon>
        <taxon>Varidnaviria</taxon>
        <taxon>Bamfordvirae</taxon>
        <taxon>Nucleocytoviricota</taxon>
        <taxon>Megaviricetes</taxon>
        <taxon>Pimascovirales</taxon>
        <taxon>Pimascovirales incertae sedis</taxon>
        <taxon>Marseilleviridae</taxon>
        <taxon>Losannavirus</taxon>
        <taxon>Losannavirus tunisense</taxon>
    </lineage>
</organism>